<proteinExistence type="predicted"/>
<gene>
    <name evidence="2" type="primary">LOC117183588</name>
</gene>
<dbReference type="AlphaFoldDB" id="A0A6I8VSK9"/>
<reference evidence="1" key="1">
    <citation type="submission" date="2024-06" db="UniProtKB">
        <authorList>
            <consortium name="RefSeq"/>
        </authorList>
    </citation>
    <scope>NUCLEOTIDE SEQUENCE [LARGE SCALE GENOMIC DNA]</scope>
    <source>
        <strain evidence="1">MV2-25</strain>
    </source>
</reference>
<keyword evidence="1" id="KW-1185">Reference proteome</keyword>
<reference evidence="2" key="2">
    <citation type="submission" date="2025-08" db="UniProtKB">
        <authorList>
            <consortium name="RefSeq"/>
        </authorList>
    </citation>
    <scope>IDENTIFICATION</scope>
    <source>
        <strain evidence="2">MV-25-SWS-2005</strain>
        <tissue evidence="2">Whole body</tissue>
    </source>
</reference>
<accession>A0A6I8VSK9</accession>
<dbReference type="InParanoid" id="A0A6I8VSK9"/>
<dbReference type="Proteomes" id="UP000001819">
    <property type="component" value="Chromosome 3"/>
</dbReference>
<evidence type="ECO:0000313" key="2">
    <source>
        <dbReference type="RefSeq" id="XP_033233893.1"/>
    </source>
</evidence>
<evidence type="ECO:0000313" key="1">
    <source>
        <dbReference type="Proteomes" id="UP000001819"/>
    </source>
</evidence>
<name>A0A6I8VSK9_DROPS</name>
<dbReference type="RefSeq" id="XP_033233893.1">
    <property type="nucleotide sequence ID" value="XM_033378002.1"/>
</dbReference>
<dbReference type="KEGG" id="dpo:117183588"/>
<protein>
    <submittedName>
        <fullName evidence="2">Uncharacterized protein</fullName>
    </submittedName>
</protein>
<sequence>MDMSVLCLYLLLVSVLMLFLVPTAESTFLLWACILRLNICPFRTTTPATASS</sequence>
<dbReference type="OMA" id="LSICPFR"/>
<organism evidence="1 2">
    <name type="scientific">Drosophila pseudoobscura pseudoobscura</name>
    <name type="common">Fruit fly</name>
    <dbReference type="NCBI Taxonomy" id="46245"/>
    <lineage>
        <taxon>Eukaryota</taxon>
        <taxon>Metazoa</taxon>
        <taxon>Ecdysozoa</taxon>
        <taxon>Arthropoda</taxon>
        <taxon>Hexapoda</taxon>
        <taxon>Insecta</taxon>
        <taxon>Pterygota</taxon>
        <taxon>Neoptera</taxon>
        <taxon>Endopterygota</taxon>
        <taxon>Diptera</taxon>
        <taxon>Brachycera</taxon>
        <taxon>Muscomorpha</taxon>
        <taxon>Ephydroidea</taxon>
        <taxon>Drosophilidae</taxon>
        <taxon>Drosophila</taxon>
        <taxon>Sophophora</taxon>
    </lineage>
</organism>